<dbReference type="OrthoDB" id="6057407at2"/>
<reference evidence="2 3" key="1">
    <citation type="submission" date="2019-03" db="EMBL/GenBank/DDBJ databases">
        <title>Luteimonas zhaokaii sp.nov., isolated from the rectal contents of Plateau pika in Yushu, Qinghai Province, China.</title>
        <authorList>
            <person name="Zhang G."/>
        </authorList>
    </citation>
    <scope>NUCLEOTIDE SEQUENCE [LARGE SCALE GENOMIC DNA]</scope>
    <source>
        <strain evidence="2 3">B9</strain>
    </source>
</reference>
<feature type="signal peptide" evidence="1">
    <location>
        <begin position="1"/>
        <end position="18"/>
    </location>
</feature>
<proteinExistence type="predicted"/>
<dbReference type="PROSITE" id="PS51257">
    <property type="entry name" value="PROKAR_LIPOPROTEIN"/>
    <property type="match status" value="1"/>
</dbReference>
<evidence type="ECO:0000256" key="1">
    <source>
        <dbReference type="SAM" id="SignalP"/>
    </source>
</evidence>
<keyword evidence="3" id="KW-1185">Reference proteome</keyword>
<name>A0A4R5TP46_9GAMM</name>
<protein>
    <recommendedName>
        <fullName evidence="4">DUF2884 family protein</fullName>
    </recommendedName>
</protein>
<dbReference type="AlphaFoldDB" id="A0A4R5TP46"/>
<sequence length="210" mass="22020">MTRSLLLASLVACLPLLAACGAKDGQDSDDATAAAPASALGNIVKRATDEARGKLATENMSLSRDWRNGQSSLPKAEITPAGDLLIAGEQVEITEDQRALLLEHRTHLMAIAEAGIAVGVQGADLGMKAASMALKGVFTGNTGQLERDIEAEARKIEAEALKICEQLPPLMASQQALAAALPELAPYATMTDKDIDDCRVSARDRDNANA</sequence>
<accession>A0A4R5TP46</accession>
<comment type="caution">
    <text evidence="2">The sequence shown here is derived from an EMBL/GenBank/DDBJ whole genome shotgun (WGS) entry which is preliminary data.</text>
</comment>
<evidence type="ECO:0008006" key="4">
    <source>
        <dbReference type="Google" id="ProtNLM"/>
    </source>
</evidence>
<evidence type="ECO:0000313" key="2">
    <source>
        <dbReference type="EMBL" id="TDK22538.1"/>
    </source>
</evidence>
<dbReference type="Proteomes" id="UP000294796">
    <property type="component" value="Unassembled WGS sequence"/>
</dbReference>
<organism evidence="2 3">
    <name type="scientific">Luteimonas aestuarii</name>
    <dbReference type="NCBI Taxonomy" id="453837"/>
    <lineage>
        <taxon>Bacteria</taxon>
        <taxon>Pseudomonadati</taxon>
        <taxon>Pseudomonadota</taxon>
        <taxon>Gammaproteobacteria</taxon>
        <taxon>Lysobacterales</taxon>
        <taxon>Lysobacteraceae</taxon>
        <taxon>Luteimonas</taxon>
    </lineage>
</organism>
<evidence type="ECO:0000313" key="3">
    <source>
        <dbReference type="Proteomes" id="UP000294796"/>
    </source>
</evidence>
<dbReference type="EMBL" id="SMTF01000013">
    <property type="protein sequence ID" value="TDK22538.1"/>
    <property type="molecule type" value="Genomic_DNA"/>
</dbReference>
<feature type="chain" id="PRO_5020259949" description="DUF2884 family protein" evidence="1">
    <location>
        <begin position="19"/>
        <end position="210"/>
    </location>
</feature>
<keyword evidence="1" id="KW-0732">Signal</keyword>
<gene>
    <name evidence="2" type="ORF">E2F46_13595</name>
</gene>